<feature type="domain" description="Bro-N" evidence="2">
    <location>
        <begin position="1"/>
        <end position="116"/>
    </location>
</feature>
<protein>
    <submittedName>
        <fullName evidence="3">Phage antirepressor KilAC domain-containing protein</fullName>
    </submittedName>
</protein>
<dbReference type="InterPro" id="IPR003497">
    <property type="entry name" value="BRO_N_domain"/>
</dbReference>
<dbReference type="InterPro" id="IPR005039">
    <property type="entry name" value="Ant_C"/>
</dbReference>
<reference evidence="3 4" key="1">
    <citation type="submission" date="2023-05" db="EMBL/GenBank/DDBJ databases">
        <title>Rombocin, a short stable natural nisin variant, displays selective antimicrobial activity against Listeria monocytogenes and employs dual mode of action to kill target bacterial strains.</title>
        <authorList>
            <person name="Wambui J."/>
            <person name="Stephan R."/>
            <person name="Kuipers O.P."/>
        </authorList>
    </citation>
    <scope>NUCLEOTIDE SEQUENCE [LARGE SCALE GENOMIC DNA]</scope>
    <source>
        <strain evidence="3 4">RC002</strain>
    </source>
</reference>
<dbReference type="Proteomes" id="UP001301012">
    <property type="component" value="Unassembled WGS sequence"/>
</dbReference>
<comment type="caution">
    <text evidence="3">The sequence shown here is derived from an EMBL/GenBank/DDBJ whole genome shotgun (WGS) entry which is preliminary data.</text>
</comment>
<evidence type="ECO:0000256" key="1">
    <source>
        <dbReference type="SAM" id="Coils"/>
    </source>
</evidence>
<dbReference type="EMBL" id="JASKYM010000002">
    <property type="protein sequence ID" value="MDK2563272.1"/>
    <property type="molecule type" value="Genomic_DNA"/>
</dbReference>
<keyword evidence="1" id="KW-0175">Coiled coil</keyword>
<keyword evidence="4" id="KW-1185">Reference proteome</keyword>
<dbReference type="PANTHER" id="PTHR36180">
    <property type="entry name" value="DNA-BINDING PROTEIN-RELATED-RELATED"/>
    <property type="match status" value="1"/>
</dbReference>
<dbReference type="PROSITE" id="PS51750">
    <property type="entry name" value="BRO_N"/>
    <property type="match status" value="1"/>
</dbReference>
<proteinExistence type="predicted"/>
<evidence type="ECO:0000313" key="4">
    <source>
        <dbReference type="Proteomes" id="UP001301012"/>
    </source>
</evidence>
<dbReference type="RefSeq" id="WP_284132221.1">
    <property type="nucleotide sequence ID" value="NZ_JASKYM010000002.1"/>
</dbReference>
<dbReference type="Pfam" id="PF02498">
    <property type="entry name" value="Bro-N"/>
    <property type="match status" value="1"/>
</dbReference>
<sequence length="272" mass="31080">MENLRVFANKEFGQINVILVNNKEYFEAIEIAQILGYSNPRDAVIRLCQKEGVVFSDVGVVTGKRTDNTDIVQYVSKKFIDEGNMYRLIMKSKLPSAIKFEKWIMDEVIPSIRKNDVYMSDDVINKTLQDPDFIIQMATKLKEEKQQRALAQQRAQILENTITLDKPYTNFGRSIAASCDAITIGQFAKVLNNNNIMIGRNRLFSFLREQGYLIKSGKEKNMPKQAYVEQGLFKVSESVVNTMEGEILSTTTLVTGKGQMYFLEILEILFIN</sequence>
<gene>
    <name evidence="3" type="ORF">QOZ84_06905</name>
</gene>
<organism evidence="3 4">
    <name type="scientific">Romboutsia sedimentorum</name>
    <dbReference type="NCBI Taxonomy" id="1368474"/>
    <lineage>
        <taxon>Bacteria</taxon>
        <taxon>Bacillati</taxon>
        <taxon>Bacillota</taxon>
        <taxon>Clostridia</taxon>
        <taxon>Peptostreptococcales</taxon>
        <taxon>Peptostreptococcaceae</taxon>
        <taxon>Romboutsia</taxon>
    </lineage>
</organism>
<name>A0ABT7E9B4_9FIRM</name>
<dbReference type="Pfam" id="PF03374">
    <property type="entry name" value="ANT"/>
    <property type="match status" value="1"/>
</dbReference>
<dbReference type="SMART" id="SM01040">
    <property type="entry name" value="Bro-N"/>
    <property type="match status" value="1"/>
</dbReference>
<evidence type="ECO:0000313" key="3">
    <source>
        <dbReference type="EMBL" id="MDK2563272.1"/>
    </source>
</evidence>
<accession>A0ABT7E9B4</accession>
<dbReference type="PANTHER" id="PTHR36180:SF2">
    <property type="entry name" value="BRO FAMILY PROTEIN"/>
    <property type="match status" value="1"/>
</dbReference>
<evidence type="ECO:0000259" key="2">
    <source>
        <dbReference type="PROSITE" id="PS51750"/>
    </source>
</evidence>
<feature type="coiled-coil region" evidence="1">
    <location>
        <begin position="134"/>
        <end position="161"/>
    </location>
</feature>